<accession>A0A430B062</accession>
<keyword evidence="2" id="KW-0547">Nucleotide-binding</keyword>
<comment type="caution">
    <text evidence="5">The sequence shown here is derived from an EMBL/GenBank/DDBJ whole genome shotgun (WGS) entry which is preliminary data.</text>
</comment>
<protein>
    <submittedName>
        <fullName evidence="5">ABC transporter</fullName>
    </submittedName>
</protein>
<keyword evidence="1" id="KW-0813">Transport</keyword>
<sequence length="304" mass="34365">MKSVIELKKINKQFKEKQVLTDISLNIGKGECVALLGKNGAGKSTLLNIILGLFYPTTGEIAVNETKQDIGFLSQKTQFPDDVTVQEMLDFVSSFSSNPLDSNEIDTVLGFEKNKYKQLVYTCSGGEQRLFDMCLAIINRPKLLIIDEPTSGMDTSTRQHFWQLVKQLKEAGTTIFFTTHYIEEVDYCADRVILLDEGVIQADNTPYHLRTLNKKKVITIEKEIYQEFEESLSNLIIKNQLSITTKNDVLVIIFKNEQTNEVISELLQTGIPFDNIEITNTSLLETIFQSGIDKERSEVDASTN</sequence>
<evidence type="ECO:0000256" key="1">
    <source>
        <dbReference type="ARBA" id="ARBA00022448"/>
    </source>
</evidence>
<dbReference type="GO" id="GO:0005524">
    <property type="term" value="F:ATP binding"/>
    <property type="evidence" value="ECO:0007669"/>
    <property type="project" value="UniProtKB-KW"/>
</dbReference>
<dbReference type="GO" id="GO:0016887">
    <property type="term" value="F:ATP hydrolysis activity"/>
    <property type="evidence" value="ECO:0007669"/>
    <property type="project" value="InterPro"/>
</dbReference>
<dbReference type="PROSITE" id="PS50893">
    <property type="entry name" value="ABC_TRANSPORTER_2"/>
    <property type="match status" value="1"/>
</dbReference>
<dbReference type="InterPro" id="IPR017871">
    <property type="entry name" value="ABC_transporter-like_CS"/>
</dbReference>
<dbReference type="EMBL" id="NGKB01000008">
    <property type="protein sequence ID" value="RSU13612.1"/>
    <property type="molecule type" value="Genomic_DNA"/>
</dbReference>
<evidence type="ECO:0000259" key="4">
    <source>
        <dbReference type="PROSITE" id="PS50893"/>
    </source>
</evidence>
<dbReference type="InterPro" id="IPR027417">
    <property type="entry name" value="P-loop_NTPase"/>
</dbReference>
<dbReference type="RefSeq" id="WP_126794342.1">
    <property type="nucleotide sequence ID" value="NZ_CP060720.1"/>
</dbReference>
<dbReference type="SUPFAM" id="SSF52540">
    <property type="entry name" value="P-loop containing nucleoside triphosphate hydrolases"/>
    <property type="match status" value="1"/>
</dbReference>
<evidence type="ECO:0000256" key="2">
    <source>
        <dbReference type="ARBA" id="ARBA00022741"/>
    </source>
</evidence>
<dbReference type="PANTHER" id="PTHR42711:SF17">
    <property type="entry name" value="ABC TRANSPORTER ATP-BINDING PROTEIN"/>
    <property type="match status" value="1"/>
</dbReference>
<dbReference type="SMART" id="SM00382">
    <property type="entry name" value="AAA"/>
    <property type="match status" value="1"/>
</dbReference>
<dbReference type="PROSITE" id="PS00211">
    <property type="entry name" value="ABC_TRANSPORTER_1"/>
    <property type="match status" value="1"/>
</dbReference>
<dbReference type="InterPro" id="IPR003593">
    <property type="entry name" value="AAA+_ATPase"/>
</dbReference>
<reference evidence="5 6" key="1">
    <citation type="submission" date="2017-05" db="EMBL/GenBank/DDBJ databases">
        <title>Vagococcus spp. assemblies.</title>
        <authorList>
            <person name="Gulvik C.A."/>
        </authorList>
    </citation>
    <scope>NUCLEOTIDE SEQUENCE [LARGE SCALE GENOMIC DNA]</scope>
    <source>
        <strain evidence="5 6">SS1714</strain>
    </source>
</reference>
<dbReference type="InterPro" id="IPR050763">
    <property type="entry name" value="ABC_transporter_ATP-binding"/>
</dbReference>
<dbReference type="InterPro" id="IPR003439">
    <property type="entry name" value="ABC_transporter-like_ATP-bd"/>
</dbReference>
<dbReference type="Proteomes" id="UP000288028">
    <property type="component" value="Unassembled WGS sequence"/>
</dbReference>
<organism evidence="5 6">
    <name type="scientific">Vagococcus carniphilus</name>
    <dbReference type="NCBI Taxonomy" id="218144"/>
    <lineage>
        <taxon>Bacteria</taxon>
        <taxon>Bacillati</taxon>
        <taxon>Bacillota</taxon>
        <taxon>Bacilli</taxon>
        <taxon>Lactobacillales</taxon>
        <taxon>Enterococcaceae</taxon>
        <taxon>Vagococcus</taxon>
    </lineage>
</organism>
<dbReference type="PANTHER" id="PTHR42711">
    <property type="entry name" value="ABC TRANSPORTER ATP-BINDING PROTEIN"/>
    <property type="match status" value="1"/>
</dbReference>
<dbReference type="Gene3D" id="3.40.50.300">
    <property type="entry name" value="P-loop containing nucleotide triphosphate hydrolases"/>
    <property type="match status" value="1"/>
</dbReference>
<gene>
    <name evidence="5" type="ORF">CBF28_08980</name>
</gene>
<dbReference type="CDD" id="cd03230">
    <property type="entry name" value="ABC_DR_subfamily_A"/>
    <property type="match status" value="1"/>
</dbReference>
<dbReference type="GeneID" id="95581943"/>
<evidence type="ECO:0000313" key="6">
    <source>
        <dbReference type="Proteomes" id="UP000288028"/>
    </source>
</evidence>
<feature type="domain" description="ABC transporter" evidence="4">
    <location>
        <begin position="5"/>
        <end position="222"/>
    </location>
</feature>
<evidence type="ECO:0000313" key="5">
    <source>
        <dbReference type="EMBL" id="RSU13612.1"/>
    </source>
</evidence>
<dbReference type="OrthoDB" id="9804819at2"/>
<keyword evidence="6" id="KW-1185">Reference proteome</keyword>
<proteinExistence type="predicted"/>
<evidence type="ECO:0000256" key="3">
    <source>
        <dbReference type="ARBA" id="ARBA00022840"/>
    </source>
</evidence>
<dbReference type="AlphaFoldDB" id="A0A430B062"/>
<dbReference type="Pfam" id="PF00005">
    <property type="entry name" value="ABC_tran"/>
    <property type="match status" value="1"/>
</dbReference>
<name>A0A430B062_9ENTE</name>
<keyword evidence="3" id="KW-0067">ATP-binding</keyword>